<accession>A0A4R0R1K1</accession>
<gene>
    <name evidence="2" type="ORF">EIP91_009521</name>
</gene>
<feature type="signal peptide" evidence="1">
    <location>
        <begin position="1"/>
        <end position="19"/>
    </location>
</feature>
<organism evidence="2 3">
    <name type="scientific">Steccherinum ochraceum</name>
    <dbReference type="NCBI Taxonomy" id="92696"/>
    <lineage>
        <taxon>Eukaryota</taxon>
        <taxon>Fungi</taxon>
        <taxon>Dikarya</taxon>
        <taxon>Basidiomycota</taxon>
        <taxon>Agaricomycotina</taxon>
        <taxon>Agaricomycetes</taxon>
        <taxon>Polyporales</taxon>
        <taxon>Steccherinaceae</taxon>
        <taxon>Steccherinum</taxon>
    </lineage>
</organism>
<protein>
    <submittedName>
        <fullName evidence="2">Uncharacterized protein</fullName>
    </submittedName>
</protein>
<comment type="caution">
    <text evidence="2">The sequence shown here is derived from an EMBL/GenBank/DDBJ whole genome shotgun (WGS) entry which is preliminary data.</text>
</comment>
<dbReference type="EMBL" id="RWJN01000544">
    <property type="protein sequence ID" value="TCD60792.1"/>
    <property type="molecule type" value="Genomic_DNA"/>
</dbReference>
<evidence type="ECO:0000313" key="3">
    <source>
        <dbReference type="Proteomes" id="UP000292702"/>
    </source>
</evidence>
<sequence length="74" mass="8030">MSITATILAGAALVGIAFATPFFCDPKPQKNRKDAPLFLHPYPAQDHWNALDYQPLFLGVNSGVATTAMLAAWR</sequence>
<feature type="chain" id="PRO_5020444646" evidence="1">
    <location>
        <begin position="20"/>
        <end position="74"/>
    </location>
</feature>
<reference evidence="2 3" key="1">
    <citation type="submission" date="2018-11" db="EMBL/GenBank/DDBJ databases">
        <title>Genome assembly of Steccherinum ochraceum LE-BIN_3174, the white-rot fungus of the Steccherinaceae family (The Residual Polyporoid clade, Polyporales, Basidiomycota).</title>
        <authorList>
            <person name="Fedorova T.V."/>
            <person name="Glazunova O.A."/>
            <person name="Landesman E.O."/>
            <person name="Moiseenko K.V."/>
            <person name="Psurtseva N.V."/>
            <person name="Savinova O.S."/>
            <person name="Shakhova N.V."/>
            <person name="Tyazhelova T.V."/>
            <person name="Vasina D.V."/>
        </authorList>
    </citation>
    <scope>NUCLEOTIDE SEQUENCE [LARGE SCALE GENOMIC DNA]</scope>
    <source>
        <strain evidence="2 3">LE-BIN_3174</strain>
    </source>
</reference>
<proteinExistence type="predicted"/>
<dbReference type="Proteomes" id="UP000292702">
    <property type="component" value="Unassembled WGS sequence"/>
</dbReference>
<evidence type="ECO:0000256" key="1">
    <source>
        <dbReference type="SAM" id="SignalP"/>
    </source>
</evidence>
<keyword evidence="1" id="KW-0732">Signal</keyword>
<evidence type="ECO:0000313" key="2">
    <source>
        <dbReference type="EMBL" id="TCD60792.1"/>
    </source>
</evidence>
<name>A0A4R0R1K1_9APHY</name>
<dbReference type="AlphaFoldDB" id="A0A4R0R1K1"/>
<keyword evidence="3" id="KW-1185">Reference proteome</keyword>